<feature type="region of interest" description="Disordered" evidence="1">
    <location>
        <begin position="1"/>
        <end position="108"/>
    </location>
</feature>
<dbReference type="Proteomes" id="UP000244005">
    <property type="component" value="Unassembled WGS sequence"/>
</dbReference>
<feature type="compositionally biased region" description="Low complexity" evidence="1">
    <location>
        <begin position="48"/>
        <end position="60"/>
    </location>
</feature>
<accession>A0A2R6WTX2</accession>
<sequence length="187" mass="19972">MNGRQNARWGKSPGLGNPHPHRTRKEAPHAPQKATALCSRAAGLAHGASASASASASLSPSPSPSAPQPKPPEPPSTRSFPPLTGSMRLRGQQLSSGSRGRMRVDGGGYGKLERRAEARRERKAGALFAAKRMAVLKFELARCELLSPCHGHKFLCGRFSHTRHLTGSREFNSGTCGISNINFTVDI</sequence>
<feature type="compositionally biased region" description="Pro residues" evidence="1">
    <location>
        <begin position="61"/>
        <end position="75"/>
    </location>
</feature>
<dbReference type="EMBL" id="KZ772730">
    <property type="protein sequence ID" value="PTQ37317.1"/>
    <property type="molecule type" value="Genomic_DNA"/>
</dbReference>
<dbReference type="AlphaFoldDB" id="A0A2R6WTX2"/>
<protein>
    <submittedName>
        <fullName evidence="2">Uncharacterized protein</fullName>
    </submittedName>
</protein>
<evidence type="ECO:0000256" key="1">
    <source>
        <dbReference type="SAM" id="MobiDB-lite"/>
    </source>
</evidence>
<proteinExistence type="predicted"/>
<gene>
    <name evidence="2" type="ORF">MARPO_0058s0092</name>
</gene>
<organism evidence="2 3">
    <name type="scientific">Marchantia polymorpha</name>
    <name type="common">Common liverwort</name>
    <name type="synonym">Marchantia aquatica</name>
    <dbReference type="NCBI Taxonomy" id="3197"/>
    <lineage>
        <taxon>Eukaryota</taxon>
        <taxon>Viridiplantae</taxon>
        <taxon>Streptophyta</taxon>
        <taxon>Embryophyta</taxon>
        <taxon>Marchantiophyta</taxon>
        <taxon>Marchantiopsida</taxon>
        <taxon>Marchantiidae</taxon>
        <taxon>Marchantiales</taxon>
        <taxon>Marchantiaceae</taxon>
        <taxon>Marchantia</taxon>
    </lineage>
</organism>
<dbReference type="Gramene" id="Mp5g21100.1">
    <property type="protein sequence ID" value="Mp5g21100.1.cds1"/>
    <property type="gene ID" value="Mp5g21100"/>
</dbReference>
<reference evidence="2" key="2">
    <citation type="submission" date="2017-12" db="EMBL/GenBank/DDBJ databases">
        <title>WGS assembly of Marchantia polymorpha.</title>
        <authorList>
            <person name="Bowman J.L."/>
            <person name="Kohchi T."/>
            <person name="Yamato K.T."/>
            <person name="Jenkins J."/>
            <person name="Shu S."/>
            <person name="Ishizaki K."/>
            <person name="Yamaoka S."/>
            <person name="Nishihama R."/>
            <person name="Nakamura Y."/>
            <person name="Berger F."/>
            <person name="Adam C."/>
            <person name="Aki S.S."/>
            <person name="Althoff F."/>
            <person name="Araki T."/>
            <person name="Arteaga-Vazquez M.A."/>
            <person name="Balasubrmanian S."/>
            <person name="Bauer D."/>
            <person name="Boehm C.R."/>
            <person name="Briginshaw L."/>
            <person name="Caballero-Perez J."/>
            <person name="Catarino B."/>
            <person name="Chen F."/>
            <person name="Chiyoda S."/>
            <person name="Chovatia M."/>
            <person name="Davies K.M."/>
            <person name="Delmans M."/>
            <person name="Demura T."/>
            <person name="Dierschke T."/>
            <person name="Dolan L."/>
            <person name="Dorantes-Acosta A.E."/>
            <person name="Eklund D.M."/>
            <person name="Florent S.N."/>
            <person name="Flores-Sandoval E."/>
            <person name="Fujiyama A."/>
            <person name="Fukuzawa H."/>
            <person name="Galik B."/>
            <person name="Grimanelli D."/>
            <person name="Grimwood J."/>
            <person name="Grossniklaus U."/>
            <person name="Hamada T."/>
            <person name="Haseloff J."/>
            <person name="Hetherington A.J."/>
            <person name="Higo A."/>
            <person name="Hirakawa Y."/>
            <person name="Hundley H.N."/>
            <person name="Ikeda Y."/>
            <person name="Inoue K."/>
            <person name="Inoue S."/>
            <person name="Ishida S."/>
            <person name="Jia Q."/>
            <person name="Kakita M."/>
            <person name="Kanazawa T."/>
            <person name="Kawai Y."/>
            <person name="Kawashima T."/>
            <person name="Kennedy M."/>
            <person name="Kinose K."/>
            <person name="Kinoshita T."/>
            <person name="Kohara Y."/>
            <person name="Koide E."/>
            <person name="Komatsu K."/>
            <person name="Kopischke S."/>
            <person name="Kubo M."/>
            <person name="Kyozuka J."/>
            <person name="Lagercrantz U."/>
            <person name="Lin S.S."/>
            <person name="Lindquist E."/>
            <person name="Lipzen A.M."/>
            <person name="Lu C."/>
            <person name="Luna E.D."/>
            <person name="Martienssen R.A."/>
            <person name="Minamino N."/>
            <person name="Mizutani M."/>
            <person name="Mizutani M."/>
            <person name="Mochizuki N."/>
            <person name="Monte I."/>
            <person name="Mosher R."/>
            <person name="Nagasaki H."/>
            <person name="Nakagami H."/>
            <person name="Naramoto S."/>
            <person name="Nishitani K."/>
            <person name="Ohtani M."/>
            <person name="Okamoto T."/>
            <person name="Okumura M."/>
            <person name="Phillips J."/>
            <person name="Pollak B."/>
            <person name="Reinders A."/>
            <person name="Roevekamp M."/>
            <person name="Sano R."/>
            <person name="Sawa S."/>
            <person name="Schmid M.W."/>
            <person name="Shirakawa M."/>
            <person name="Solano R."/>
            <person name="Spunde A."/>
            <person name="Suetsugu N."/>
            <person name="Sugano S."/>
            <person name="Sugiyama A."/>
            <person name="Sun R."/>
            <person name="Suzuki Y."/>
            <person name="Takenaka M."/>
            <person name="Takezawa D."/>
            <person name="Tomogane H."/>
            <person name="Tsuzuki M."/>
            <person name="Ueda T."/>
            <person name="Umeda M."/>
            <person name="Ward J.M."/>
            <person name="Watanabe Y."/>
            <person name="Yazaki K."/>
            <person name="Yokoyama R."/>
            <person name="Yoshitake Y."/>
            <person name="Yotsui I."/>
            <person name="Zachgo S."/>
            <person name="Schmutz J."/>
        </authorList>
    </citation>
    <scope>NUCLEOTIDE SEQUENCE [LARGE SCALE GENOMIC DNA]</scope>
    <source>
        <strain evidence="2">Tak-1</strain>
    </source>
</reference>
<keyword evidence="3" id="KW-1185">Reference proteome</keyword>
<evidence type="ECO:0000313" key="2">
    <source>
        <dbReference type="EMBL" id="PTQ37318.1"/>
    </source>
</evidence>
<evidence type="ECO:0000313" key="3">
    <source>
        <dbReference type="Proteomes" id="UP000244005"/>
    </source>
</evidence>
<name>A0A2R6WTX2_MARPO</name>
<dbReference type="EMBL" id="KZ772730">
    <property type="protein sequence ID" value="PTQ37318.1"/>
    <property type="molecule type" value="Genomic_DNA"/>
</dbReference>
<reference evidence="3" key="1">
    <citation type="journal article" date="2017" name="Cell">
        <title>Insights into land plant evolution garnered from the Marchantia polymorpha genome.</title>
        <authorList>
            <person name="Bowman J.L."/>
            <person name="Kohchi T."/>
            <person name="Yamato K.T."/>
            <person name="Jenkins J."/>
            <person name="Shu S."/>
            <person name="Ishizaki K."/>
            <person name="Yamaoka S."/>
            <person name="Nishihama R."/>
            <person name="Nakamura Y."/>
            <person name="Berger F."/>
            <person name="Adam C."/>
            <person name="Aki S.S."/>
            <person name="Althoff F."/>
            <person name="Araki T."/>
            <person name="Arteaga-Vazquez M.A."/>
            <person name="Balasubrmanian S."/>
            <person name="Barry K."/>
            <person name="Bauer D."/>
            <person name="Boehm C.R."/>
            <person name="Briginshaw L."/>
            <person name="Caballero-Perez J."/>
            <person name="Catarino B."/>
            <person name="Chen F."/>
            <person name="Chiyoda S."/>
            <person name="Chovatia M."/>
            <person name="Davies K.M."/>
            <person name="Delmans M."/>
            <person name="Demura T."/>
            <person name="Dierschke T."/>
            <person name="Dolan L."/>
            <person name="Dorantes-Acosta A.E."/>
            <person name="Eklund D.M."/>
            <person name="Florent S.N."/>
            <person name="Flores-Sandoval E."/>
            <person name="Fujiyama A."/>
            <person name="Fukuzawa H."/>
            <person name="Galik B."/>
            <person name="Grimanelli D."/>
            <person name="Grimwood J."/>
            <person name="Grossniklaus U."/>
            <person name="Hamada T."/>
            <person name="Haseloff J."/>
            <person name="Hetherington A.J."/>
            <person name="Higo A."/>
            <person name="Hirakawa Y."/>
            <person name="Hundley H.N."/>
            <person name="Ikeda Y."/>
            <person name="Inoue K."/>
            <person name="Inoue S.I."/>
            <person name="Ishida S."/>
            <person name="Jia Q."/>
            <person name="Kakita M."/>
            <person name="Kanazawa T."/>
            <person name="Kawai Y."/>
            <person name="Kawashima T."/>
            <person name="Kennedy M."/>
            <person name="Kinose K."/>
            <person name="Kinoshita T."/>
            <person name="Kohara Y."/>
            <person name="Koide E."/>
            <person name="Komatsu K."/>
            <person name="Kopischke S."/>
            <person name="Kubo M."/>
            <person name="Kyozuka J."/>
            <person name="Lagercrantz U."/>
            <person name="Lin S.S."/>
            <person name="Lindquist E."/>
            <person name="Lipzen A.M."/>
            <person name="Lu C.W."/>
            <person name="De Luna E."/>
            <person name="Martienssen R.A."/>
            <person name="Minamino N."/>
            <person name="Mizutani M."/>
            <person name="Mizutani M."/>
            <person name="Mochizuki N."/>
            <person name="Monte I."/>
            <person name="Mosher R."/>
            <person name="Nagasaki H."/>
            <person name="Nakagami H."/>
            <person name="Naramoto S."/>
            <person name="Nishitani K."/>
            <person name="Ohtani M."/>
            <person name="Okamoto T."/>
            <person name="Okumura M."/>
            <person name="Phillips J."/>
            <person name="Pollak B."/>
            <person name="Reinders A."/>
            <person name="Rovekamp M."/>
            <person name="Sano R."/>
            <person name="Sawa S."/>
            <person name="Schmid M.W."/>
            <person name="Shirakawa M."/>
            <person name="Solano R."/>
            <person name="Spunde A."/>
            <person name="Suetsugu N."/>
            <person name="Sugano S."/>
            <person name="Sugiyama A."/>
            <person name="Sun R."/>
            <person name="Suzuki Y."/>
            <person name="Takenaka M."/>
            <person name="Takezawa D."/>
            <person name="Tomogane H."/>
            <person name="Tsuzuki M."/>
            <person name="Ueda T."/>
            <person name="Umeda M."/>
            <person name="Ward J.M."/>
            <person name="Watanabe Y."/>
            <person name="Yazaki K."/>
            <person name="Yokoyama R."/>
            <person name="Yoshitake Y."/>
            <person name="Yotsui I."/>
            <person name="Zachgo S."/>
            <person name="Schmutz J."/>
        </authorList>
    </citation>
    <scope>NUCLEOTIDE SEQUENCE [LARGE SCALE GENOMIC DNA]</scope>
    <source>
        <strain evidence="3">Tak-1</strain>
    </source>
</reference>